<dbReference type="EMBL" id="JPPY01000168">
    <property type="protein sequence ID" value="KND30172.1"/>
    <property type="molecule type" value="Genomic_DNA"/>
</dbReference>
<dbReference type="InterPro" id="IPR015943">
    <property type="entry name" value="WD40/YVTN_repeat-like_dom_sf"/>
</dbReference>
<dbReference type="PATRIC" id="fig|42234.21.peg.6042"/>
<sequence>MGRPERPVDPDAGPLQRFAYELRSLRGNGGSPSYRTMAQRTGLSVTALSRAASGERLASAAVVRAYAQACGADPDEWERRRQAVAEEAGPQGAEEGNSPYQGLARFELGDRDLFFGRDRLVEDALKLVAAHRFAVLHGASGSGKSSLLRAGLLPRLDALIRERDRGMELRLITPGARPAATHERLLDAPPDGPERLVVVDQFEEIFTLCRDRADRRRFVDRLLAAGEPTSRLRVVVAVGGGFHARCAQHDGLAVALRHNSLAVRPMTRAELQEAVVKPATAAGLRVERELTARIVEEAADRPGALPMLSQALRETWRRRSSGVLTLAAYEAAGGIHGAIAAAAEEVYGRLSPAQAATARRLLLGLVTPGEGSAVTRRPVSRADLREWPDPELPVVLDRLARARLVILDEEHIELAHEALITHWPRLEAWIEANRERLREHRRLSEAARIWQERDRDPGNLYRGTHLAVADLLFGRDTDDDLTGRERAFLSASRVADRMERWTAGRTRRRMRSLAVAFTVVVVGALVAGQLAWQRSHAADLEHTRAAALKAAALAARTQPDDPRTAALLSVTAWRLAPSPVSRAALISALTEPEEDILTGPEPGAGGRAFLADSGRTLLVAGAGTWSSWNVPAHRRTGSGLLPDGQVAEADPAGRTLLLTGGRRLWHLASGTGRPGASGRVLGFGADGHSYVVRDPGPRPGVRLRAVDGGRTLFEAAGDAYPVPSPDDRLVAVCRPDGPLEMWDTARDFGRPGAWGTFRAAGCSSATVVFGAGGARLAVATDTGGVVVWDTATGRQLADLAGPAAQHLAFTPDGAFLAASGPDGVTVWRIAAPRLPVLRRPVPGSPVTALAWDPVERTLRYLAGSAVHSLDLDAALASPWRDRPVDAVLLSPDGRLLAVSERTPAGYLLRLQETRSARVVAELPFPRRATGPAGAARPLLAFSPDSRSIAYGTTVASGPLPTARFAVRDVSPTGRKSTSFDVRGPSASTARGIFLTARGQKLLVGWSTPAGSLVGQTWDTAHGIPSARADDLETLGRQPYHLALSADDTHLATGGTFGSVTVWDTEADIHPKATIPALPDIADCATCTRVTALAFSPDGTTLAIAYGSGALRLWDLALNLPLGGSPTTSGDVIDSLAFGPDGYLYAVGPHVSVHAYPVGPAQAAARLCARAGRSLTVAEWRRYLPGVPYRRVCDGLRPDDGSL</sequence>
<dbReference type="OrthoDB" id="4334208at2"/>
<reference evidence="5" key="1">
    <citation type="submission" date="2014-07" db="EMBL/GenBank/DDBJ databases">
        <title>Genome sequencing of plant-pathogenic Streptomyces species.</title>
        <authorList>
            <person name="Harrison J."/>
            <person name="Sapp M."/>
            <person name="Thwaites R."/>
            <person name="Studholme D.J."/>
        </authorList>
    </citation>
    <scope>NUCLEOTIDE SEQUENCE [LARGE SCALE GENOMIC DNA]</scope>
    <source>
        <strain evidence="5">NCPPB 4445</strain>
    </source>
</reference>
<dbReference type="PROSITE" id="PS50082">
    <property type="entry name" value="WD_REPEATS_2"/>
    <property type="match status" value="1"/>
</dbReference>
<evidence type="ECO:0000256" key="2">
    <source>
        <dbReference type="SAM" id="MobiDB-lite"/>
    </source>
</evidence>
<protein>
    <recommendedName>
        <fullName evidence="3">HTH cro/C1-type domain-containing protein</fullName>
    </recommendedName>
</protein>
<dbReference type="SMART" id="SM00320">
    <property type="entry name" value="WD40"/>
    <property type="match status" value="3"/>
</dbReference>
<dbReference type="InterPro" id="IPR027417">
    <property type="entry name" value="P-loop_NTPase"/>
</dbReference>
<feature type="repeat" description="WD" evidence="1">
    <location>
        <begin position="1089"/>
        <end position="1115"/>
    </location>
</feature>
<evidence type="ECO:0000259" key="3">
    <source>
        <dbReference type="PROSITE" id="PS50943"/>
    </source>
</evidence>
<dbReference type="InterPro" id="IPR049052">
    <property type="entry name" value="nSTAND1"/>
</dbReference>
<dbReference type="AlphaFoldDB" id="A0A0L0JWN8"/>
<evidence type="ECO:0000313" key="5">
    <source>
        <dbReference type="Proteomes" id="UP000037151"/>
    </source>
</evidence>
<dbReference type="CDD" id="cd00093">
    <property type="entry name" value="HTH_XRE"/>
    <property type="match status" value="1"/>
</dbReference>
<dbReference type="PROSITE" id="PS50943">
    <property type="entry name" value="HTH_CROC1"/>
    <property type="match status" value="1"/>
</dbReference>
<dbReference type="PANTHER" id="PTHR19879">
    <property type="entry name" value="TRANSCRIPTION INITIATION FACTOR TFIID"/>
    <property type="match status" value="1"/>
</dbReference>
<dbReference type="SUPFAM" id="SSF52540">
    <property type="entry name" value="P-loop containing nucleoside triphosphate hydrolases"/>
    <property type="match status" value="1"/>
</dbReference>
<dbReference type="PANTHER" id="PTHR19879:SF9">
    <property type="entry name" value="TRANSCRIPTION INITIATION FACTOR TFIID SUBUNIT 5"/>
    <property type="match status" value="1"/>
</dbReference>
<evidence type="ECO:0000313" key="4">
    <source>
        <dbReference type="EMBL" id="KND30172.1"/>
    </source>
</evidence>
<comment type="caution">
    <text evidence="4">The sequence shown here is derived from an EMBL/GenBank/DDBJ whole genome shotgun (WGS) entry which is preliminary data.</text>
</comment>
<feature type="compositionally biased region" description="Low complexity" evidence="2">
    <location>
        <begin position="85"/>
        <end position="96"/>
    </location>
</feature>
<gene>
    <name evidence="4" type="ORF">IQ63_29320</name>
</gene>
<dbReference type="RefSeq" id="WP_063786344.1">
    <property type="nucleotide sequence ID" value="NZ_KQ257829.1"/>
</dbReference>
<dbReference type="Pfam" id="PF00400">
    <property type="entry name" value="WD40"/>
    <property type="match status" value="1"/>
</dbReference>
<dbReference type="Gene3D" id="2.130.10.10">
    <property type="entry name" value="YVTN repeat-like/Quinoprotein amine dehydrogenase"/>
    <property type="match status" value="2"/>
</dbReference>
<dbReference type="InterPro" id="IPR001387">
    <property type="entry name" value="Cro/C1-type_HTH"/>
</dbReference>
<dbReference type="InterPro" id="IPR001680">
    <property type="entry name" value="WD40_rpt"/>
</dbReference>
<organism evidence="4 5">
    <name type="scientific">Streptomyces acidiscabies</name>
    <dbReference type="NCBI Taxonomy" id="42234"/>
    <lineage>
        <taxon>Bacteria</taxon>
        <taxon>Bacillati</taxon>
        <taxon>Actinomycetota</taxon>
        <taxon>Actinomycetes</taxon>
        <taxon>Kitasatosporales</taxon>
        <taxon>Streptomycetaceae</taxon>
        <taxon>Streptomyces</taxon>
    </lineage>
</organism>
<dbReference type="Pfam" id="PF20703">
    <property type="entry name" value="nSTAND1"/>
    <property type="match status" value="1"/>
</dbReference>
<dbReference type="InterPro" id="IPR011047">
    <property type="entry name" value="Quinoprotein_ADH-like_sf"/>
</dbReference>
<feature type="region of interest" description="Disordered" evidence="2">
    <location>
        <begin position="80"/>
        <end position="100"/>
    </location>
</feature>
<dbReference type="SMART" id="SM00530">
    <property type="entry name" value="HTH_XRE"/>
    <property type="match status" value="1"/>
</dbReference>
<feature type="domain" description="HTH cro/C1-type" evidence="3">
    <location>
        <begin position="37"/>
        <end position="77"/>
    </location>
</feature>
<keyword evidence="1" id="KW-0853">WD repeat</keyword>
<name>A0A0L0JWN8_9ACTN</name>
<proteinExistence type="predicted"/>
<dbReference type="Proteomes" id="UP000037151">
    <property type="component" value="Unassembled WGS sequence"/>
</dbReference>
<dbReference type="SUPFAM" id="SSF50998">
    <property type="entry name" value="Quinoprotein alcohol dehydrogenase-like"/>
    <property type="match status" value="1"/>
</dbReference>
<accession>A0A0L0JWN8</accession>
<evidence type="ECO:0000256" key="1">
    <source>
        <dbReference type="PROSITE-ProRule" id="PRU00221"/>
    </source>
</evidence>